<dbReference type="Proteomes" id="UP001500582">
    <property type="component" value="Unassembled WGS sequence"/>
</dbReference>
<keyword evidence="1" id="KW-0472">Membrane</keyword>
<protein>
    <recommendedName>
        <fullName evidence="4">DoxX family protein</fullName>
    </recommendedName>
</protein>
<keyword evidence="1" id="KW-1133">Transmembrane helix</keyword>
<feature type="transmembrane region" description="Helical" evidence="1">
    <location>
        <begin position="130"/>
        <end position="149"/>
    </location>
</feature>
<sequence>MAEVITEPQTAPANTEVKIPAQAFEFNPWTNIEKIAFRIAFVFFGLFSIPLDEGFYVFIYNIDYAHLNYRQLTEIVAFFNPQFINIFSASGFFGLESYVNVPFVLLVALLTAAIWTRLDKNSKEYHKLYYWVRVIARYRVAYAAIAWGYKKLFIMQMPSGNEGLYNTEFIDFFAKRLYWEAIGVAPRYEVFLGFAEFIGGFLLLFRKTTGLGAAITFVVFGNIAIANHAYDIGEHVPSAGLAAVSLFILWYDLPGIWNLIVNQVNTRIVHYYPVFKVRWQKYLRWAIKYSFNFVFVLLFFIFEVYGYTHNDFYKIPNTPGLAGAKGYYNVTEFKLNGKVIPYSPLDSIRWHDAAFEEWSSLSFKVANRPQQIEMFAAGSYPGNDEVYDGKWHFDWRGDIRRFKEGKKKKKHSAEGRDLSITWELSGLGGRQYYYYKADTVNHVLHLINKNKANRDQKQELHYSRPTANRVILWGTNEFKDSIYVVLDRTHQQYPLAAGRDTKLTFTP</sequence>
<evidence type="ECO:0000313" key="2">
    <source>
        <dbReference type="EMBL" id="GAA4333261.1"/>
    </source>
</evidence>
<keyword evidence="3" id="KW-1185">Reference proteome</keyword>
<organism evidence="2 3">
    <name type="scientific">Mucilaginibacter gynuensis</name>
    <dbReference type="NCBI Taxonomy" id="1302236"/>
    <lineage>
        <taxon>Bacteria</taxon>
        <taxon>Pseudomonadati</taxon>
        <taxon>Bacteroidota</taxon>
        <taxon>Sphingobacteriia</taxon>
        <taxon>Sphingobacteriales</taxon>
        <taxon>Sphingobacteriaceae</taxon>
        <taxon>Mucilaginibacter</taxon>
    </lineage>
</organism>
<evidence type="ECO:0000256" key="1">
    <source>
        <dbReference type="SAM" id="Phobius"/>
    </source>
</evidence>
<feature type="transmembrane region" description="Helical" evidence="1">
    <location>
        <begin position="99"/>
        <end position="118"/>
    </location>
</feature>
<dbReference type="EMBL" id="BAABFT010000013">
    <property type="protein sequence ID" value="GAA4333261.1"/>
    <property type="molecule type" value="Genomic_DNA"/>
</dbReference>
<evidence type="ECO:0008006" key="4">
    <source>
        <dbReference type="Google" id="ProtNLM"/>
    </source>
</evidence>
<gene>
    <name evidence="2" type="ORF">GCM10023149_39920</name>
</gene>
<dbReference type="RefSeq" id="WP_345212939.1">
    <property type="nucleotide sequence ID" value="NZ_BAABFT010000013.1"/>
</dbReference>
<feature type="transmembrane region" description="Helical" evidence="1">
    <location>
        <begin position="185"/>
        <end position="204"/>
    </location>
</feature>
<reference evidence="3" key="1">
    <citation type="journal article" date="2019" name="Int. J. Syst. Evol. Microbiol.">
        <title>The Global Catalogue of Microorganisms (GCM) 10K type strain sequencing project: providing services to taxonomists for standard genome sequencing and annotation.</title>
        <authorList>
            <consortium name="The Broad Institute Genomics Platform"/>
            <consortium name="The Broad Institute Genome Sequencing Center for Infectious Disease"/>
            <person name="Wu L."/>
            <person name="Ma J."/>
        </authorList>
    </citation>
    <scope>NUCLEOTIDE SEQUENCE [LARGE SCALE GENOMIC DNA]</scope>
    <source>
        <strain evidence="3">JCM 17705</strain>
    </source>
</reference>
<keyword evidence="1" id="KW-0812">Transmembrane</keyword>
<feature type="transmembrane region" description="Helical" evidence="1">
    <location>
        <begin position="282"/>
        <end position="302"/>
    </location>
</feature>
<name>A0ABP8H222_9SPHI</name>
<evidence type="ECO:0000313" key="3">
    <source>
        <dbReference type="Proteomes" id="UP001500582"/>
    </source>
</evidence>
<proteinExistence type="predicted"/>
<feature type="transmembrane region" description="Helical" evidence="1">
    <location>
        <begin position="35"/>
        <end position="60"/>
    </location>
</feature>
<feature type="transmembrane region" description="Helical" evidence="1">
    <location>
        <begin position="211"/>
        <end position="230"/>
    </location>
</feature>
<feature type="transmembrane region" description="Helical" evidence="1">
    <location>
        <begin position="236"/>
        <end position="261"/>
    </location>
</feature>
<comment type="caution">
    <text evidence="2">The sequence shown here is derived from an EMBL/GenBank/DDBJ whole genome shotgun (WGS) entry which is preliminary data.</text>
</comment>
<accession>A0ABP8H222</accession>